<protein>
    <submittedName>
        <fullName evidence="1">Uncharacterized protein</fullName>
    </submittedName>
</protein>
<organism evidence="1">
    <name type="scientific">marine sediment metagenome</name>
    <dbReference type="NCBI Taxonomy" id="412755"/>
    <lineage>
        <taxon>unclassified sequences</taxon>
        <taxon>metagenomes</taxon>
        <taxon>ecological metagenomes</taxon>
    </lineage>
</organism>
<proteinExistence type="predicted"/>
<comment type="caution">
    <text evidence="1">The sequence shown here is derived from an EMBL/GenBank/DDBJ whole genome shotgun (WGS) entry which is preliminary data.</text>
</comment>
<gene>
    <name evidence="1" type="ORF">LCGC14_2700750</name>
</gene>
<evidence type="ECO:0000313" key="1">
    <source>
        <dbReference type="EMBL" id="KKK92657.1"/>
    </source>
</evidence>
<accession>A0A0F8ZFS4</accession>
<dbReference type="EMBL" id="LAZR01048120">
    <property type="protein sequence ID" value="KKK92657.1"/>
    <property type="molecule type" value="Genomic_DNA"/>
</dbReference>
<reference evidence="1" key="1">
    <citation type="journal article" date="2015" name="Nature">
        <title>Complex archaea that bridge the gap between prokaryotes and eukaryotes.</title>
        <authorList>
            <person name="Spang A."/>
            <person name="Saw J.H."/>
            <person name="Jorgensen S.L."/>
            <person name="Zaremba-Niedzwiedzka K."/>
            <person name="Martijn J."/>
            <person name="Lind A.E."/>
            <person name="van Eijk R."/>
            <person name="Schleper C."/>
            <person name="Guy L."/>
            <person name="Ettema T.J."/>
        </authorList>
    </citation>
    <scope>NUCLEOTIDE SEQUENCE</scope>
</reference>
<dbReference type="AlphaFoldDB" id="A0A0F8ZFS4"/>
<sequence length="75" mass="8470">MLEDLAHLILEAQRIREESWDESTSSYTKTMLEASVAAGEESGFDIRIDNLVNVLLTVVWNDAEAWAESCLKEPE</sequence>
<name>A0A0F8ZFS4_9ZZZZ</name>